<gene>
    <name evidence="2" type="ORF">C0J50_23172</name>
</gene>
<evidence type="ECO:0000313" key="2">
    <source>
        <dbReference type="EMBL" id="KAI5617227.1"/>
    </source>
</evidence>
<feature type="region of interest" description="Disordered" evidence="1">
    <location>
        <begin position="1"/>
        <end position="76"/>
    </location>
</feature>
<evidence type="ECO:0000313" key="3">
    <source>
        <dbReference type="Proteomes" id="UP001205998"/>
    </source>
</evidence>
<accession>A0AAD5AKL8</accession>
<evidence type="ECO:0000256" key="1">
    <source>
        <dbReference type="SAM" id="MobiDB-lite"/>
    </source>
</evidence>
<sequence>MIRSKLHSQVSAADHRHQLQSNPSSKHPFYSGITFEPPKVLRRDRPKLHRSVKIHGGERGRNSGHWRLRSMFNSTE</sequence>
<keyword evidence="3" id="KW-1185">Reference proteome</keyword>
<dbReference type="AlphaFoldDB" id="A0AAD5AKL8"/>
<reference evidence="2" key="1">
    <citation type="submission" date="2018-07" db="EMBL/GenBank/DDBJ databases">
        <title>Comparative genomics of catfishes provides insights into carnivory and benthic adaptation.</title>
        <authorList>
            <person name="Zhang Y."/>
            <person name="Wang D."/>
            <person name="Peng Z."/>
            <person name="Zheng S."/>
            <person name="Shao F."/>
            <person name="Tao W."/>
        </authorList>
    </citation>
    <scope>NUCLEOTIDE SEQUENCE</scope>
    <source>
        <strain evidence="2">Chongqing</strain>
    </source>
</reference>
<organism evidence="2 3">
    <name type="scientific">Silurus asotus</name>
    <name type="common">Amur catfish</name>
    <name type="synonym">Parasilurus asotus</name>
    <dbReference type="NCBI Taxonomy" id="30991"/>
    <lineage>
        <taxon>Eukaryota</taxon>
        <taxon>Metazoa</taxon>
        <taxon>Chordata</taxon>
        <taxon>Craniata</taxon>
        <taxon>Vertebrata</taxon>
        <taxon>Euteleostomi</taxon>
        <taxon>Actinopterygii</taxon>
        <taxon>Neopterygii</taxon>
        <taxon>Teleostei</taxon>
        <taxon>Ostariophysi</taxon>
        <taxon>Siluriformes</taxon>
        <taxon>Siluridae</taxon>
        <taxon>Silurus</taxon>
    </lineage>
</organism>
<comment type="caution">
    <text evidence="2">The sequence shown here is derived from an EMBL/GenBank/DDBJ whole genome shotgun (WGS) entry which is preliminary data.</text>
</comment>
<dbReference type="EMBL" id="MU551706">
    <property type="protein sequence ID" value="KAI5617227.1"/>
    <property type="molecule type" value="Genomic_DNA"/>
</dbReference>
<protein>
    <submittedName>
        <fullName evidence="2">Uncharacterized protein</fullName>
    </submittedName>
</protein>
<name>A0AAD5AKL8_SILAS</name>
<feature type="compositionally biased region" description="Basic residues" evidence="1">
    <location>
        <begin position="40"/>
        <end position="53"/>
    </location>
</feature>
<proteinExistence type="predicted"/>
<dbReference type="Proteomes" id="UP001205998">
    <property type="component" value="Unassembled WGS sequence"/>
</dbReference>